<dbReference type="AlphaFoldDB" id="A0A2S8S6K9"/>
<keyword evidence="2" id="KW-1185">Reference proteome</keyword>
<reference evidence="1 2" key="1">
    <citation type="submission" date="2018-02" db="EMBL/GenBank/DDBJ databases">
        <title>Genomic Encyclopedia of Archaeal and Bacterial Type Strains, Phase II (KMG-II): from individual species to whole genera.</title>
        <authorList>
            <person name="Goeker M."/>
        </authorList>
    </citation>
    <scope>NUCLEOTIDE SEQUENCE [LARGE SCALE GENOMIC DNA]</scope>
    <source>
        <strain evidence="1 2">DSM 18921</strain>
    </source>
</reference>
<name>A0A2S8S6K9_9RHOB</name>
<dbReference type="RefSeq" id="WP_105515223.1">
    <property type="nucleotide sequence ID" value="NZ_PVEP01000005.1"/>
</dbReference>
<comment type="caution">
    <text evidence="1">The sequence shown here is derived from an EMBL/GenBank/DDBJ whole genome shotgun (WGS) entry which is preliminary data.</text>
</comment>
<dbReference type="OrthoDB" id="7360617at2"/>
<accession>A0A2S8S6K9</accession>
<organism evidence="1 2">
    <name type="scientific">Albidovulum denitrificans</name>
    <dbReference type="NCBI Taxonomy" id="404881"/>
    <lineage>
        <taxon>Bacteria</taxon>
        <taxon>Pseudomonadati</taxon>
        <taxon>Pseudomonadota</taxon>
        <taxon>Alphaproteobacteria</taxon>
        <taxon>Rhodobacterales</taxon>
        <taxon>Paracoccaceae</taxon>
        <taxon>Albidovulum</taxon>
    </lineage>
</organism>
<sequence>MAVINLKPFAAAPTSSSGFSIAKGDSKSGEYIRIGITREAQETYFGGPLNPEKDSLQLSIDDDSKSRHLLTLSVADRGDANAMEFSGGIKGSIALKVAPWMQTAPGKRPAEKLAVSHSPKAGAVAVRIPEWARPPVQKPGFGKSIMET</sequence>
<dbReference type="EMBL" id="PVEP01000005">
    <property type="protein sequence ID" value="PQV56378.1"/>
    <property type="molecule type" value="Genomic_DNA"/>
</dbReference>
<dbReference type="Proteomes" id="UP000238338">
    <property type="component" value="Unassembled WGS sequence"/>
</dbReference>
<evidence type="ECO:0000313" key="2">
    <source>
        <dbReference type="Proteomes" id="UP000238338"/>
    </source>
</evidence>
<proteinExistence type="predicted"/>
<evidence type="ECO:0000313" key="1">
    <source>
        <dbReference type="EMBL" id="PQV56378.1"/>
    </source>
</evidence>
<gene>
    <name evidence="1" type="ORF">LX70_02644</name>
</gene>
<protein>
    <submittedName>
        <fullName evidence="1">Uncharacterized protein</fullName>
    </submittedName>
</protein>